<dbReference type="InterPro" id="IPR007180">
    <property type="entry name" value="DUF382"/>
</dbReference>
<evidence type="ECO:0000313" key="3">
    <source>
        <dbReference type="EMBL" id="CEM23894.1"/>
    </source>
</evidence>
<feature type="compositionally biased region" description="Basic residues" evidence="1">
    <location>
        <begin position="159"/>
        <end position="168"/>
    </location>
</feature>
<feature type="compositionally biased region" description="Low complexity" evidence="1">
    <location>
        <begin position="617"/>
        <end position="628"/>
    </location>
</feature>
<dbReference type="SMART" id="SM00581">
    <property type="entry name" value="PSP"/>
    <property type="match status" value="1"/>
</dbReference>
<dbReference type="Pfam" id="PF04046">
    <property type="entry name" value="PSP"/>
    <property type="match status" value="1"/>
</dbReference>
<dbReference type="VEuPathDB" id="CryptoDB:Cvel_20419"/>
<gene>
    <name evidence="3" type="ORF">Cvel_20419</name>
</gene>
<dbReference type="AlphaFoldDB" id="A0A0G4G6C4"/>
<feature type="region of interest" description="Disordered" evidence="1">
    <location>
        <begin position="613"/>
        <end position="671"/>
    </location>
</feature>
<dbReference type="Pfam" id="PF04037">
    <property type="entry name" value="DUF382"/>
    <property type="match status" value="1"/>
</dbReference>
<feature type="compositionally biased region" description="Acidic residues" evidence="1">
    <location>
        <begin position="55"/>
        <end position="71"/>
    </location>
</feature>
<dbReference type="InterPro" id="IPR006568">
    <property type="entry name" value="PSP_pro-rich"/>
</dbReference>
<protein>
    <recommendedName>
        <fullName evidence="2">PSP proline-rich domain-containing protein</fullName>
    </recommendedName>
</protein>
<feature type="compositionally biased region" description="Basic residues" evidence="1">
    <location>
        <begin position="661"/>
        <end position="671"/>
    </location>
</feature>
<reference evidence="3" key="1">
    <citation type="submission" date="2014-11" db="EMBL/GenBank/DDBJ databases">
        <authorList>
            <person name="Otto D Thomas"/>
            <person name="Naeem Raeece"/>
        </authorList>
    </citation>
    <scope>NUCLEOTIDE SEQUENCE</scope>
</reference>
<sequence length="671" mass="72697">MSAEVAVDLKELRKKDPEAAKKLRKKLNKKKQKVGGGQKKPVLDLRKLVKKDDHSDSEDEEDQKEEIEWSADEVKMDVRMPTMMPNVSEEDQEKAREKFEEAKAAMDDLREAIETFKAPIEDGEGAEEEEAEKPDKRKLLDDDSDEEGDEDSDEEKKNRISRKKRKILTRPTVPSLKNSTHRPDVVELWDTTSPDPHFLVWLKGYRNSVEVPRHWGQKSKYMSKKRAEQKQAFILPEYIEATGIAKIREATEAKEALKTLKQKQREKARPKNKRMDIDYQVLHEAFFKYGPLNNKAARPKLTKYGDLYYEGKENEIRMKQYIPGALSNKLKQALGMVVDTMPPPWLHNMQKVGPPPSYPKLKVPGVNAPIPPGAEYGFQPGGWGKPPVDAEGNPLWGYLGGDYTDTVDEGALWGEFEYKSEDEEEEDEEGIEAPENVQAGIEGAETPAGFQSVSNLGGLTPLGLDDGMTSITSGLTGLQSVQGVPGLPSSVGLHTPGGTISSQTGAVSGALPYQVLQQQAVAPGALANSGQIFGSAATYQLPPAGAAAGANTPGMINWGGGIATPMRGVGGGLMTPGGGASSVTPGQMMSLGEGGAEDGEAFAGDDIRRQLMEQESAAVRARQAAGQALPGEKKGKGGDDSASVAPSAAASSATGAATEKAKKKKKDRFKF</sequence>
<feature type="domain" description="PSP proline-rich" evidence="2">
    <location>
        <begin position="318"/>
        <end position="372"/>
    </location>
</feature>
<dbReference type="EMBL" id="CDMZ01000914">
    <property type="protein sequence ID" value="CEM23894.1"/>
    <property type="molecule type" value="Genomic_DNA"/>
</dbReference>
<evidence type="ECO:0000256" key="1">
    <source>
        <dbReference type="SAM" id="MobiDB-lite"/>
    </source>
</evidence>
<dbReference type="PhylomeDB" id="A0A0G4G6C4"/>
<accession>A0A0G4G6C4</accession>
<dbReference type="PANTHER" id="PTHR12785">
    <property type="entry name" value="SPLICING FACTOR 3B"/>
    <property type="match status" value="1"/>
</dbReference>
<feature type="region of interest" description="Disordered" evidence="1">
    <location>
        <begin position="17"/>
        <end position="180"/>
    </location>
</feature>
<name>A0A0G4G6C4_9ALVE</name>
<evidence type="ECO:0000259" key="2">
    <source>
        <dbReference type="SMART" id="SM00581"/>
    </source>
</evidence>
<feature type="compositionally biased region" description="Basic residues" evidence="1">
    <location>
        <begin position="22"/>
        <end position="33"/>
    </location>
</feature>
<organism evidence="3">
    <name type="scientific">Chromera velia CCMP2878</name>
    <dbReference type="NCBI Taxonomy" id="1169474"/>
    <lineage>
        <taxon>Eukaryota</taxon>
        <taxon>Sar</taxon>
        <taxon>Alveolata</taxon>
        <taxon>Colpodellida</taxon>
        <taxon>Chromeraceae</taxon>
        <taxon>Chromera</taxon>
    </lineage>
</organism>
<feature type="compositionally biased region" description="Basic and acidic residues" evidence="1">
    <location>
        <begin position="41"/>
        <end position="54"/>
    </location>
</feature>
<feature type="compositionally biased region" description="Low complexity" evidence="1">
    <location>
        <begin position="641"/>
        <end position="658"/>
    </location>
</feature>
<dbReference type="GO" id="GO:0005634">
    <property type="term" value="C:nucleus"/>
    <property type="evidence" value="ECO:0007669"/>
    <property type="project" value="InterPro"/>
</dbReference>
<dbReference type="InterPro" id="IPR052584">
    <property type="entry name" value="U2_snRNP_Complex_Component"/>
</dbReference>
<feature type="compositionally biased region" description="Acidic residues" evidence="1">
    <location>
        <begin position="121"/>
        <end position="132"/>
    </location>
</feature>
<dbReference type="PANTHER" id="PTHR12785:SF6">
    <property type="entry name" value="SPLICING FACTOR 3B SUBUNIT 2"/>
    <property type="match status" value="1"/>
</dbReference>
<feature type="compositionally biased region" description="Acidic residues" evidence="1">
    <location>
        <begin position="142"/>
        <end position="153"/>
    </location>
</feature>
<feature type="compositionally biased region" description="Basic and acidic residues" evidence="1">
    <location>
        <begin position="93"/>
        <end position="114"/>
    </location>
</feature>
<proteinExistence type="predicted"/>